<feature type="transmembrane region" description="Helical" evidence="9">
    <location>
        <begin position="88"/>
        <end position="107"/>
    </location>
</feature>
<comment type="similarity">
    <text evidence="8">Belongs to the TsuA/YedE (TC 9.B.102) family.</text>
</comment>
<evidence type="ECO:0000256" key="7">
    <source>
        <dbReference type="ARBA" id="ARBA00023136"/>
    </source>
</evidence>
<feature type="transmembrane region" description="Helical" evidence="9">
    <location>
        <begin position="296"/>
        <end position="317"/>
    </location>
</feature>
<evidence type="ECO:0000313" key="11">
    <source>
        <dbReference type="Proteomes" id="UP000244924"/>
    </source>
</evidence>
<comment type="subcellular location">
    <subcellularLocation>
        <location evidence="1">Cell inner membrane</location>
        <topology evidence="1">Multi-pass membrane protein</topology>
    </subcellularLocation>
</comment>
<gene>
    <name evidence="10" type="ORF">DEA8626_00077</name>
</gene>
<dbReference type="OrthoDB" id="5342349at2"/>
<evidence type="ECO:0000256" key="6">
    <source>
        <dbReference type="ARBA" id="ARBA00022989"/>
    </source>
</evidence>
<feature type="transmembrane region" description="Helical" evidence="9">
    <location>
        <begin position="204"/>
        <end position="224"/>
    </location>
</feature>
<name>A0A2R8B1X4_9RHOB</name>
<dbReference type="Proteomes" id="UP000244924">
    <property type="component" value="Unassembled WGS sequence"/>
</dbReference>
<evidence type="ECO:0000256" key="5">
    <source>
        <dbReference type="ARBA" id="ARBA00022692"/>
    </source>
</evidence>
<accession>A0A2R8B1X4</accession>
<keyword evidence="6 9" id="KW-1133">Transmembrane helix</keyword>
<feature type="transmembrane region" description="Helical" evidence="9">
    <location>
        <begin position="114"/>
        <end position="136"/>
    </location>
</feature>
<evidence type="ECO:0000256" key="9">
    <source>
        <dbReference type="SAM" id="Phobius"/>
    </source>
</evidence>
<feature type="transmembrane region" description="Helical" evidence="9">
    <location>
        <begin position="323"/>
        <end position="345"/>
    </location>
</feature>
<keyword evidence="3" id="KW-1003">Cell membrane</keyword>
<feature type="transmembrane region" description="Helical" evidence="9">
    <location>
        <begin position="53"/>
        <end position="76"/>
    </location>
</feature>
<dbReference type="EMBL" id="OMOQ01000001">
    <property type="protein sequence ID" value="SPH16567.1"/>
    <property type="molecule type" value="Genomic_DNA"/>
</dbReference>
<sequence>MLDTLVDRFGESAVLFALGLSVGGLFGAAAQHSRFCLRSATQEIAALRVGPQMLVWVIAFSAAVAATQGAVALGYADLSAARQLAQTGSLSGAIIGGLLFGAGMILARGCVSRLLVLSATGNLRAIVTGLVVTLVAQASLRGALSPARESLTRLWLVEGGAARDLLSRFGFGPGIAALVFAIALAAAMLAALRQPGELPTRPVAAMFVGLVVAVGWIFTARIAAVSFDVVPVTSITFTGPSTDTLMGLVNSPSLPLTFGVGLVPGVVLGAFVAALLSRQFSIQRFGPDAPMERYLVGAFLMGFGSMLAGGCAVGAAVSGGALFSVTAWLAGAAMWAGALITIPLVEGRRRLAH</sequence>
<proteinExistence type="inferred from homology"/>
<evidence type="ECO:0000256" key="3">
    <source>
        <dbReference type="ARBA" id="ARBA00022475"/>
    </source>
</evidence>
<keyword evidence="5 9" id="KW-0812">Transmembrane</keyword>
<dbReference type="PANTHER" id="PTHR30574">
    <property type="entry name" value="INNER MEMBRANE PROTEIN YEDE"/>
    <property type="match status" value="1"/>
</dbReference>
<evidence type="ECO:0000256" key="1">
    <source>
        <dbReference type="ARBA" id="ARBA00004429"/>
    </source>
</evidence>
<keyword evidence="2" id="KW-0813">Transport</keyword>
<keyword evidence="4" id="KW-0997">Cell inner membrane</keyword>
<dbReference type="InterPro" id="IPR007272">
    <property type="entry name" value="Sulf_transp_TsuA/YedE"/>
</dbReference>
<dbReference type="PANTHER" id="PTHR30574:SF1">
    <property type="entry name" value="SULPHUR TRANSPORT DOMAIN-CONTAINING PROTEIN"/>
    <property type="match status" value="1"/>
</dbReference>
<protein>
    <submittedName>
        <fullName evidence="10">Uncharacterized protein</fullName>
    </submittedName>
</protein>
<evidence type="ECO:0000256" key="4">
    <source>
        <dbReference type="ARBA" id="ARBA00022519"/>
    </source>
</evidence>
<feature type="transmembrane region" description="Helical" evidence="9">
    <location>
        <begin position="171"/>
        <end position="192"/>
    </location>
</feature>
<dbReference type="Pfam" id="PF04143">
    <property type="entry name" value="Sulf_transp"/>
    <property type="match status" value="1"/>
</dbReference>
<dbReference type="RefSeq" id="WP_108851104.1">
    <property type="nucleotide sequence ID" value="NZ_OMOQ01000001.1"/>
</dbReference>
<keyword evidence="7 9" id="KW-0472">Membrane</keyword>
<feature type="transmembrane region" description="Helical" evidence="9">
    <location>
        <begin position="12"/>
        <end position="32"/>
    </location>
</feature>
<evidence type="ECO:0000256" key="8">
    <source>
        <dbReference type="ARBA" id="ARBA00035655"/>
    </source>
</evidence>
<evidence type="ECO:0000256" key="2">
    <source>
        <dbReference type="ARBA" id="ARBA00022448"/>
    </source>
</evidence>
<dbReference type="GO" id="GO:0005886">
    <property type="term" value="C:plasma membrane"/>
    <property type="evidence" value="ECO:0007669"/>
    <property type="project" value="UniProtKB-SubCell"/>
</dbReference>
<evidence type="ECO:0000313" key="10">
    <source>
        <dbReference type="EMBL" id="SPH16567.1"/>
    </source>
</evidence>
<reference evidence="10 11" key="1">
    <citation type="submission" date="2018-03" db="EMBL/GenBank/DDBJ databases">
        <authorList>
            <person name="Keele B.F."/>
        </authorList>
    </citation>
    <scope>NUCLEOTIDE SEQUENCE [LARGE SCALE GENOMIC DNA]</scope>
    <source>
        <strain evidence="10 11">CECT 8626</strain>
    </source>
</reference>
<keyword evidence="11" id="KW-1185">Reference proteome</keyword>
<dbReference type="AlphaFoldDB" id="A0A2R8B1X4"/>
<organism evidence="10 11">
    <name type="scientific">Albidovulum aquaemixtae</name>
    <dbReference type="NCBI Taxonomy" id="1542388"/>
    <lineage>
        <taxon>Bacteria</taxon>
        <taxon>Pseudomonadati</taxon>
        <taxon>Pseudomonadota</taxon>
        <taxon>Alphaproteobacteria</taxon>
        <taxon>Rhodobacterales</taxon>
        <taxon>Paracoccaceae</taxon>
        <taxon>Albidovulum</taxon>
    </lineage>
</organism>
<feature type="transmembrane region" description="Helical" evidence="9">
    <location>
        <begin position="256"/>
        <end position="276"/>
    </location>
</feature>